<evidence type="ECO:0000313" key="3">
    <source>
        <dbReference type="Proteomes" id="UP000017559"/>
    </source>
</evidence>
<feature type="compositionally biased region" description="Basic residues" evidence="1">
    <location>
        <begin position="971"/>
        <end position="984"/>
    </location>
</feature>
<organism evidence="2 3">
    <name type="scientific">Moniliophthora roreri (strain MCA 2997)</name>
    <name type="common">Cocoa frosty pod rot fungus</name>
    <name type="synonym">Crinipellis roreri</name>
    <dbReference type="NCBI Taxonomy" id="1381753"/>
    <lineage>
        <taxon>Eukaryota</taxon>
        <taxon>Fungi</taxon>
        <taxon>Dikarya</taxon>
        <taxon>Basidiomycota</taxon>
        <taxon>Agaricomycotina</taxon>
        <taxon>Agaricomycetes</taxon>
        <taxon>Agaricomycetidae</taxon>
        <taxon>Agaricales</taxon>
        <taxon>Marasmiineae</taxon>
        <taxon>Marasmiaceae</taxon>
        <taxon>Moniliophthora</taxon>
    </lineage>
</organism>
<dbReference type="HOGENOM" id="CLU_276818_0_0_1"/>
<gene>
    <name evidence="2" type="ORF">Moror_4682</name>
</gene>
<evidence type="ECO:0000313" key="2">
    <source>
        <dbReference type="EMBL" id="ESK92284.1"/>
    </source>
</evidence>
<feature type="compositionally biased region" description="Polar residues" evidence="1">
    <location>
        <begin position="231"/>
        <end position="244"/>
    </location>
</feature>
<feature type="compositionally biased region" description="Basic and acidic residues" evidence="1">
    <location>
        <begin position="943"/>
        <end position="955"/>
    </location>
</feature>
<feature type="compositionally biased region" description="Low complexity" evidence="1">
    <location>
        <begin position="245"/>
        <end position="256"/>
    </location>
</feature>
<feature type="region of interest" description="Disordered" evidence="1">
    <location>
        <begin position="1030"/>
        <end position="1112"/>
    </location>
</feature>
<feature type="compositionally biased region" description="Low complexity" evidence="1">
    <location>
        <begin position="325"/>
        <end position="339"/>
    </location>
</feature>
<feature type="region of interest" description="Disordered" evidence="1">
    <location>
        <begin position="214"/>
        <end position="352"/>
    </location>
</feature>
<feature type="compositionally biased region" description="Low complexity" evidence="1">
    <location>
        <begin position="783"/>
        <end position="793"/>
    </location>
</feature>
<feature type="compositionally biased region" description="Low complexity" evidence="1">
    <location>
        <begin position="264"/>
        <end position="273"/>
    </location>
</feature>
<dbReference type="OrthoDB" id="3224257at2759"/>
<reference evidence="2 3" key="1">
    <citation type="journal article" date="2014" name="BMC Genomics">
        <title>Genome and secretome analysis of the hemibiotrophic fungal pathogen, Moniliophthora roreri, which causes frosty pod rot disease of cacao: mechanisms of the biotrophic and necrotrophic phases.</title>
        <authorList>
            <person name="Meinhardt L.W."/>
            <person name="Costa G.G.L."/>
            <person name="Thomazella D.P.T."/>
            <person name="Teixeira P.J.P.L."/>
            <person name="Carazzolle M.F."/>
            <person name="Schuster S.C."/>
            <person name="Carlson J.E."/>
            <person name="Guiltinan M.J."/>
            <person name="Mieczkowski P."/>
            <person name="Farmer A."/>
            <person name="Ramaraj T."/>
            <person name="Crozier J."/>
            <person name="Davis R.E."/>
            <person name="Shao J."/>
            <person name="Melnick R.L."/>
            <person name="Pereira G.A.G."/>
            <person name="Bailey B.A."/>
        </authorList>
    </citation>
    <scope>NUCLEOTIDE SEQUENCE [LARGE SCALE GENOMIC DNA]</scope>
    <source>
        <strain evidence="2 3">MCA 2997</strain>
    </source>
</reference>
<proteinExistence type="predicted"/>
<dbReference type="Proteomes" id="UP000017559">
    <property type="component" value="Unassembled WGS sequence"/>
</dbReference>
<name>V2YKR6_MONRO</name>
<feature type="region of interest" description="Disordered" evidence="1">
    <location>
        <begin position="576"/>
        <end position="609"/>
    </location>
</feature>
<accession>V2YKR6</accession>
<protein>
    <submittedName>
        <fullName evidence="2">Uncharacterized protein</fullName>
    </submittedName>
</protein>
<feature type="region of interest" description="Disordered" evidence="1">
    <location>
        <begin position="777"/>
        <end position="815"/>
    </location>
</feature>
<feature type="compositionally biased region" description="Low complexity" evidence="1">
    <location>
        <begin position="1075"/>
        <end position="1085"/>
    </location>
</feature>
<sequence length="1148" mass="124631">MLIRLLPAPSQPTVLFKLNFEDLSESLQIPPAWSNQLSALALDDLEAPNLFHALDKAVGIQCILEEVVFDLVKSRVRCLFVDGEVEEWPIDDGNGSQRGCDCCCGKRPGLLGCGSCRRPASLTERLESVLDDVNESAKEVEREKQLEQTERLREEEDEAEREHHRNKMEDQPVVSPKAWSLNSSPGGVKGSLKKHRSLLMNLVASLMPSNVASAPTEVIRHRSRSPKRSASLPNTRPSSPSSDRSIGPGISPSESPTDAEDLPSSSSWSSWTSLTRTVSNPMSRKGSWGRRNKLGHKFKSKSISEAPVSPLRGSETATDSDGADNLPLVSSPTSTSPVNELSRRSKPRPVSMCSLPVLSTSVAKDDRPIIIAPPPPPRLSARALRRRARATLVDTFRLCVLPEVGKRVRGVPLLPASTSSLIESPGWRSSVTGVTTYYNWAIGSMIKCVKKRLAEVIEEAEECCKDAGVDSSAASQPAQNAASLHSEGGTLTGSGSVSVFMTATEETETAISTFTSTIYESFDDSEHHSASDTDTDGSLLHTPAPLSPVLGGTGTVAYFGVKQGELEAVNMLPPPIATAPEEQRSTTTAHLSPSVDDPPAYSVTPSIPSQEGPLPLFPSSALSIPEPVSQVLGALYTNYNALVQLHAHLTELLAISKEREREALDEARSREEVLEVRCRRRAWLGRGWGLHRPSLTAKCLGHASPPPAPWRVLNHGNGNGLVVPFKPSGLGKYSWSAQDWEYDPWYCFPEYCPDPNGHKHQRYHSFSRSANSCYEDIEDDDSSSTTSSFTGSGYQYQHSGAPYEEPSRSHSHMGYSPHAKIRRSLEGSSLVPYDETIPVACSLSPVEDGYLPDPYGPDLYGLPGGPEDALDIGGPTAMEVEMRLGIMDDMVDIALENSANATGDDGLLLMECYSNPFEGEGEDQHDLTEQFFEFSQPLPRHHTVPEPEMEKDRLESQQLPRRSSAPALGRPQRKTTSKSPRSRKISAGSINDMKLFFPVTEEEDAEGGVAHQEDVDVSIKFDVYAINTVETPAKPGDGNTPAPTRTRTRKDSMKPSKPLSISDLGMGDISPPYSPTSCSPTSPTSARPQKPLSTMHVPKSPPSPTSEQSDFTLAMSQSKTTLGWIPIPEIRLDGESTSTSAQVVGVAI</sequence>
<dbReference type="EMBL" id="AWSO01000295">
    <property type="protein sequence ID" value="ESK92284.1"/>
    <property type="molecule type" value="Genomic_DNA"/>
</dbReference>
<keyword evidence="3" id="KW-1185">Reference proteome</keyword>
<comment type="caution">
    <text evidence="2">The sequence shown here is derived from an EMBL/GenBank/DDBJ whole genome shotgun (WGS) entry which is preliminary data.</text>
</comment>
<feature type="region of interest" description="Disordered" evidence="1">
    <location>
        <begin position="939"/>
        <end position="989"/>
    </location>
</feature>
<feature type="compositionally biased region" description="Basic residues" evidence="1">
    <location>
        <begin position="287"/>
        <end position="300"/>
    </location>
</feature>
<evidence type="ECO:0000256" key="1">
    <source>
        <dbReference type="SAM" id="MobiDB-lite"/>
    </source>
</evidence>
<feature type="compositionally biased region" description="Basic and acidic residues" evidence="1">
    <location>
        <begin position="135"/>
        <end position="170"/>
    </location>
</feature>
<feature type="region of interest" description="Disordered" evidence="1">
    <location>
        <begin position="134"/>
        <end position="192"/>
    </location>
</feature>
<dbReference type="KEGG" id="mrr:Moror_4682"/>
<dbReference type="AlphaFoldDB" id="V2YKR6"/>